<evidence type="ECO:0000313" key="3">
    <source>
        <dbReference type="Proteomes" id="UP001652600"/>
    </source>
</evidence>
<dbReference type="NCBIfam" id="TIGR00756">
    <property type="entry name" value="PPR"/>
    <property type="match status" value="4"/>
</dbReference>
<feature type="repeat" description="PPR" evidence="2">
    <location>
        <begin position="557"/>
        <end position="591"/>
    </location>
</feature>
<feature type="repeat" description="PPR" evidence="2">
    <location>
        <begin position="153"/>
        <end position="187"/>
    </location>
</feature>
<keyword evidence="1" id="KW-0677">Repeat</keyword>
<dbReference type="RefSeq" id="XP_050947629.1">
    <property type="nucleotide sequence ID" value="XM_051091672.1"/>
</dbReference>
<dbReference type="Gene3D" id="1.25.40.10">
    <property type="entry name" value="Tetratricopeptide repeat domain"/>
    <property type="match status" value="7"/>
</dbReference>
<keyword evidence="3" id="KW-1185">Reference proteome</keyword>
<accession>A0ABM3LC73</accession>
<reference evidence="4 5" key="1">
    <citation type="submission" date="2025-05" db="UniProtKB">
        <authorList>
            <consortium name="RefSeq"/>
        </authorList>
    </citation>
    <scope>IDENTIFICATION</scope>
    <source>
        <tissue evidence="4 5">Stem</tissue>
    </source>
</reference>
<dbReference type="InterPro" id="IPR046960">
    <property type="entry name" value="PPR_At4g14850-like_plant"/>
</dbReference>
<gene>
    <name evidence="4 5 6" type="primary">LOC103498381</name>
</gene>
<dbReference type="PANTHER" id="PTHR47926:SF397">
    <property type="entry name" value="(WILD MALAYSIAN BANANA) HYPOTHETICAL PROTEIN"/>
    <property type="match status" value="1"/>
</dbReference>
<dbReference type="RefSeq" id="XP_050947631.1">
    <property type="nucleotide sequence ID" value="XM_051091674.1"/>
</dbReference>
<feature type="repeat" description="PPR" evidence="2">
    <location>
        <begin position="356"/>
        <end position="390"/>
    </location>
</feature>
<evidence type="ECO:0000313" key="6">
    <source>
        <dbReference type="RefSeq" id="XP_050947631.1"/>
    </source>
</evidence>
<evidence type="ECO:0000256" key="1">
    <source>
        <dbReference type="ARBA" id="ARBA00022737"/>
    </source>
</evidence>
<feature type="repeat" description="PPR" evidence="2">
    <location>
        <begin position="456"/>
        <end position="490"/>
    </location>
</feature>
<dbReference type="PROSITE" id="PS51375">
    <property type="entry name" value="PPR"/>
    <property type="match status" value="7"/>
</dbReference>
<dbReference type="Pfam" id="PF01535">
    <property type="entry name" value="PPR"/>
    <property type="match status" value="6"/>
</dbReference>
<dbReference type="Pfam" id="PF20431">
    <property type="entry name" value="E_motif"/>
    <property type="match status" value="1"/>
</dbReference>
<sequence>MKLPITLGCWDWEIEVIKSLSDNFKIALARFGHTDTNCLLTHQLSLGFCFAMGFLRTQVVLMLRLRLSQFHIRFAFSSTFTSLPDPHYPNNCLHSFFSKPNLTFQSLLQFHSLIITTGNSDNVFFATKLMAFYASHRQPAFSTHLFRLIHSKDIFLWNSIIQSHFSNGDYQRAFDFYLQMRASSSLPNQFTVPMVVSTCAELMMFNHGMNIHGLTSKLGLFVSNSAIGSSFIYMYSKCGHVESASLMFSEITVKDVVAWTALIVGYVQNNESGRGLKCLFEMHRIGGTPNYKTIGSGFQACVDLDALVEGKCLHGLALKNGFLCFEVVKSTILSMYSRCGSPEEAYRCFCKLDQKDLISWTSIIAVHSKFGLMSECLHLFWEMQDSEIIPDEIVISCMLMGFGNSGRIFEGKAFHAWILKQCCAMNGITHNALLSMYCKFGHLGTANKIFHSFHKSSEDWSTMILGYSNMGQKENCISFLREMLLLGREPDLNSLVSVISSCSQVGAINIGRSIHCYAIKNSIIENVSIANSLMDMYGKSGHLTATWRIFHRTQQRDVISWNTLISSYKQSGNLAEAIILFDKMVKEKVYPNKVTCVIVLSVCAHLASLDKGEKIHQYIKENGFESNITIRTALIDMYAKCGELETSRKLFNSTEERDAILWNVMISNYGMHGHVESAMEIFQLMEESNIKPNAQTFLSLLSACNHTGHVLEGRDLFDRMTKYGIEPSLKHYASVIDLLGRSGSLEAAEALVLSMPITPDGTVWGSLLSACKIHNEFEMGVRLARYAIESDPKNDGYYIILSDLYSCLGRWDEVEKMRGMMKERGVEKRTGWSAL</sequence>
<evidence type="ECO:0000313" key="5">
    <source>
        <dbReference type="RefSeq" id="XP_050947630.1"/>
    </source>
</evidence>
<dbReference type="GeneID" id="103498381"/>
<dbReference type="InterPro" id="IPR002885">
    <property type="entry name" value="PPR_rpt"/>
</dbReference>
<evidence type="ECO:0000313" key="4">
    <source>
        <dbReference type="RefSeq" id="XP_050947629.1"/>
    </source>
</evidence>
<dbReference type="Proteomes" id="UP001652600">
    <property type="component" value="Chromosome 11"/>
</dbReference>
<feature type="repeat" description="PPR" evidence="2">
    <location>
        <begin position="255"/>
        <end position="289"/>
    </location>
</feature>
<protein>
    <submittedName>
        <fullName evidence="4 5">Pentatricopeptide repeat-containing protein At4g39952, mitochondrial isoform X1</fullName>
    </submittedName>
</protein>
<feature type="repeat" description="PPR" evidence="2">
    <location>
        <begin position="658"/>
        <end position="692"/>
    </location>
</feature>
<dbReference type="PANTHER" id="PTHR47926">
    <property type="entry name" value="PENTATRICOPEPTIDE REPEAT-CONTAINING PROTEIN"/>
    <property type="match status" value="1"/>
</dbReference>
<organism evidence="3 6">
    <name type="scientific">Cucumis melo</name>
    <name type="common">Muskmelon</name>
    <dbReference type="NCBI Taxonomy" id="3656"/>
    <lineage>
        <taxon>Eukaryota</taxon>
        <taxon>Viridiplantae</taxon>
        <taxon>Streptophyta</taxon>
        <taxon>Embryophyta</taxon>
        <taxon>Tracheophyta</taxon>
        <taxon>Spermatophyta</taxon>
        <taxon>Magnoliopsida</taxon>
        <taxon>eudicotyledons</taxon>
        <taxon>Gunneridae</taxon>
        <taxon>Pentapetalae</taxon>
        <taxon>rosids</taxon>
        <taxon>fabids</taxon>
        <taxon>Cucurbitales</taxon>
        <taxon>Cucurbitaceae</taxon>
        <taxon>Benincaseae</taxon>
        <taxon>Cucumis</taxon>
    </lineage>
</organism>
<dbReference type="Pfam" id="PF13041">
    <property type="entry name" value="PPR_2"/>
    <property type="match status" value="3"/>
</dbReference>
<evidence type="ECO:0000256" key="2">
    <source>
        <dbReference type="PROSITE-ProRule" id="PRU00708"/>
    </source>
</evidence>
<feature type="repeat" description="PPR" evidence="2">
    <location>
        <begin position="693"/>
        <end position="727"/>
    </location>
</feature>
<dbReference type="InterPro" id="IPR046848">
    <property type="entry name" value="E_motif"/>
</dbReference>
<dbReference type="RefSeq" id="XP_050947630.1">
    <property type="nucleotide sequence ID" value="XM_051091673.1"/>
</dbReference>
<dbReference type="InterPro" id="IPR011990">
    <property type="entry name" value="TPR-like_helical_dom_sf"/>
</dbReference>
<dbReference type="SUPFAM" id="SSF48452">
    <property type="entry name" value="TPR-like"/>
    <property type="match status" value="1"/>
</dbReference>
<proteinExistence type="predicted"/>
<name>A0ABM3LC73_CUCME</name>